<evidence type="ECO:0000313" key="18">
    <source>
        <dbReference type="Proteomes" id="UP000794436"/>
    </source>
</evidence>
<dbReference type="GO" id="GO:0016020">
    <property type="term" value="C:membrane"/>
    <property type="evidence" value="ECO:0007669"/>
    <property type="project" value="UniProtKB-SubCell"/>
</dbReference>
<evidence type="ECO:0000256" key="9">
    <source>
        <dbReference type="ARBA" id="ARBA00044656"/>
    </source>
</evidence>
<dbReference type="InterPro" id="IPR003663">
    <property type="entry name" value="Sugar/inositol_transpt"/>
</dbReference>
<feature type="transmembrane region" description="Helical" evidence="15">
    <location>
        <begin position="125"/>
        <end position="142"/>
    </location>
</feature>
<keyword evidence="4 15" id="KW-0812">Transmembrane</keyword>
<evidence type="ECO:0000256" key="4">
    <source>
        <dbReference type="ARBA" id="ARBA00022692"/>
    </source>
</evidence>
<dbReference type="PANTHER" id="PTHR23503">
    <property type="entry name" value="SOLUTE CARRIER FAMILY 2"/>
    <property type="match status" value="1"/>
</dbReference>
<name>A0A8K1FMF5_PYTOL</name>
<dbReference type="PROSITE" id="PS50850">
    <property type="entry name" value="MFS"/>
    <property type="match status" value="1"/>
</dbReference>
<comment type="catalytic activity">
    <reaction evidence="11">
        <text>D-glucosamine(out) = D-glucosamine(in)</text>
        <dbReference type="Rhea" id="RHEA:78423"/>
        <dbReference type="ChEBI" id="CHEBI:58723"/>
    </reaction>
    <physiologicalReaction direction="left-to-right" evidence="11">
        <dbReference type="Rhea" id="RHEA:78424"/>
    </physiologicalReaction>
</comment>
<evidence type="ECO:0000256" key="7">
    <source>
        <dbReference type="ARBA" id="ARBA00044637"/>
    </source>
</evidence>
<evidence type="ECO:0000256" key="2">
    <source>
        <dbReference type="ARBA" id="ARBA00011738"/>
    </source>
</evidence>
<comment type="subunit">
    <text evidence="2">Homodimer.</text>
</comment>
<evidence type="ECO:0000256" key="10">
    <source>
        <dbReference type="ARBA" id="ARBA00044662"/>
    </source>
</evidence>
<feature type="transmembrane region" description="Helical" evidence="15">
    <location>
        <begin position="459"/>
        <end position="477"/>
    </location>
</feature>
<comment type="catalytic activity">
    <reaction evidence="12">
        <text>D-fructose(out) = D-fructose(in)</text>
        <dbReference type="Rhea" id="RHEA:60372"/>
        <dbReference type="ChEBI" id="CHEBI:37721"/>
    </reaction>
    <physiologicalReaction direction="left-to-right" evidence="12">
        <dbReference type="Rhea" id="RHEA:60373"/>
    </physiologicalReaction>
</comment>
<evidence type="ECO:0000256" key="1">
    <source>
        <dbReference type="ARBA" id="ARBA00004141"/>
    </source>
</evidence>
<dbReference type="OrthoDB" id="96739at2759"/>
<evidence type="ECO:0000256" key="15">
    <source>
        <dbReference type="SAM" id="Phobius"/>
    </source>
</evidence>
<dbReference type="AlphaFoldDB" id="A0A8K1FMF5"/>
<evidence type="ECO:0000256" key="5">
    <source>
        <dbReference type="ARBA" id="ARBA00022989"/>
    </source>
</evidence>
<feature type="transmembrane region" description="Helical" evidence="15">
    <location>
        <begin position="182"/>
        <end position="204"/>
    </location>
</feature>
<evidence type="ECO:0000256" key="3">
    <source>
        <dbReference type="ARBA" id="ARBA00022448"/>
    </source>
</evidence>
<dbReference type="EMBL" id="SPLM01000003">
    <property type="protein sequence ID" value="TMW68191.1"/>
    <property type="molecule type" value="Genomic_DNA"/>
</dbReference>
<evidence type="ECO:0000256" key="12">
    <source>
        <dbReference type="ARBA" id="ARBA00044710"/>
    </source>
</evidence>
<keyword evidence="6 15" id="KW-0472">Membrane</keyword>
<evidence type="ECO:0000259" key="16">
    <source>
        <dbReference type="PROSITE" id="PS50850"/>
    </source>
</evidence>
<evidence type="ECO:0000256" key="13">
    <source>
        <dbReference type="ARBA" id="ARBA00044780"/>
    </source>
</evidence>
<dbReference type="PANTHER" id="PTHR23503:SF8">
    <property type="entry name" value="FACILITATED GLUCOSE TRANSPORTER PROTEIN 1"/>
    <property type="match status" value="1"/>
</dbReference>
<evidence type="ECO:0000256" key="6">
    <source>
        <dbReference type="ARBA" id="ARBA00023136"/>
    </source>
</evidence>
<sequence length="500" mass="53846">MAPNSVIRGSTVSQEETEAYAPLASPQKVSVEPSVVARAILFMSVGLSLLHPMQYGWSVSQVNLSTFHNDDDCNARPVAPGTCLMFPGHSSASWKWVVNLWIVGGIIGSLGCARISDKFGRKKALMLNALVMIVGAVIQASASSVGVYAFGRFVSGLASGAGSVLVNGYINEISPPHLRNLLGALYQSLLGIGVILVASSFFFADTSSGWRYIGGFPIILGAVFLLGAPIWMVESPAWLLTQGRRDEARQVLTRLYGPESVELALSWLESSQEVEEGEESEVTEAPVNPWKALVSPEVRQQTLVAIMLSISQQMSGINIVFFYSSSMFKDAGLDDDRIGTIIVIIMSVLPTFFSGRLGSRIGNRRVIIGGHIGMMLAATGIIISLSVSSPVISIVFTALYVACFALSLGPLVFVILTSIFPDWLRSSGTSLCLFINWLGALVIGIGYPYVSDALDDLGFLPFVILLAGFGLFMHKFLPETAGKTTDEIQSLFRREPETTK</sequence>
<dbReference type="GO" id="GO:0015149">
    <property type="term" value="F:hexose transmembrane transporter activity"/>
    <property type="evidence" value="ECO:0007669"/>
    <property type="project" value="TreeGrafter"/>
</dbReference>
<feature type="transmembrane region" description="Helical" evidence="15">
    <location>
        <begin position="391"/>
        <end position="416"/>
    </location>
</feature>
<dbReference type="Proteomes" id="UP000794436">
    <property type="component" value="Unassembled WGS sequence"/>
</dbReference>
<comment type="catalytic activity">
    <reaction evidence="9">
        <text>D-xylose(out) = D-xylose(in)</text>
        <dbReference type="Rhea" id="RHEA:78427"/>
        <dbReference type="ChEBI" id="CHEBI:53455"/>
    </reaction>
    <physiologicalReaction direction="left-to-right" evidence="9">
        <dbReference type="Rhea" id="RHEA:78428"/>
    </physiologicalReaction>
</comment>
<comment type="catalytic activity">
    <reaction evidence="10">
        <text>D-mannose(out) = D-mannose(in)</text>
        <dbReference type="Rhea" id="RHEA:78391"/>
        <dbReference type="ChEBI" id="CHEBI:4208"/>
    </reaction>
    <physiologicalReaction direction="left-to-right" evidence="10">
        <dbReference type="Rhea" id="RHEA:78392"/>
    </physiologicalReaction>
</comment>
<feature type="transmembrane region" description="Helical" evidence="15">
    <location>
        <begin position="35"/>
        <end position="53"/>
    </location>
</feature>
<feature type="transmembrane region" description="Helical" evidence="15">
    <location>
        <begin position="337"/>
        <end position="354"/>
    </location>
</feature>
<dbReference type="InterPro" id="IPR020846">
    <property type="entry name" value="MFS_dom"/>
</dbReference>
<keyword evidence="3 14" id="KW-0813">Transport</keyword>
<reference evidence="17" key="1">
    <citation type="submission" date="2019-03" db="EMBL/GenBank/DDBJ databases">
        <title>Long read genome sequence of the mycoparasitic Pythium oligandrum ATCC 38472 isolated from sugarbeet rhizosphere.</title>
        <authorList>
            <person name="Gaulin E."/>
        </authorList>
    </citation>
    <scope>NUCLEOTIDE SEQUENCE</scope>
    <source>
        <strain evidence="17">ATCC 38472_TT</strain>
    </source>
</reference>
<feature type="transmembrane region" description="Helical" evidence="15">
    <location>
        <begin position="210"/>
        <end position="233"/>
    </location>
</feature>
<organism evidence="17 18">
    <name type="scientific">Pythium oligandrum</name>
    <name type="common">Mycoparasitic fungus</name>
    <dbReference type="NCBI Taxonomy" id="41045"/>
    <lineage>
        <taxon>Eukaryota</taxon>
        <taxon>Sar</taxon>
        <taxon>Stramenopiles</taxon>
        <taxon>Oomycota</taxon>
        <taxon>Peronosporomycetes</taxon>
        <taxon>Pythiales</taxon>
        <taxon>Pythiaceae</taxon>
        <taxon>Pythium</taxon>
    </lineage>
</organism>
<dbReference type="SUPFAM" id="SSF103473">
    <property type="entry name" value="MFS general substrate transporter"/>
    <property type="match status" value="1"/>
</dbReference>
<evidence type="ECO:0000313" key="17">
    <source>
        <dbReference type="EMBL" id="TMW68191.1"/>
    </source>
</evidence>
<dbReference type="Pfam" id="PF00083">
    <property type="entry name" value="Sugar_tr"/>
    <property type="match status" value="1"/>
</dbReference>
<dbReference type="InterPro" id="IPR036259">
    <property type="entry name" value="MFS_trans_sf"/>
</dbReference>
<dbReference type="InterPro" id="IPR045263">
    <property type="entry name" value="GLUT"/>
</dbReference>
<evidence type="ECO:0000256" key="14">
    <source>
        <dbReference type="RuleBase" id="RU003346"/>
    </source>
</evidence>
<comment type="subcellular location">
    <subcellularLocation>
        <location evidence="1">Membrane</location>
        <topology evidence="1">Multi-pass membrane protein</topology>
    </subcellularLocation>
</comment>
<comment type="catalytic activity">
    <reaction evidence="8">
        <text>D-glucose(out) = D-glucose(in)</text>
        <dbReference type="Rhea" id="RHEA:60376"/>
        <dbReference type="ChEBI" id="CHEBI:4167"/>
    </reaction>
    <physiologicalReaction direction="left-to-right" evidence="8">
        <dbReference type="Rhea" id="RHEA:60377"/>
    </physiologicalReaction>
</comment>
<feature type="domain" description="Major facilitator superfamily (MFS) profile" evidence="16">
    <location>
        <begin position="32"/>
        <end position="481"/>
    </location>
</feature>
<dbReference type="Gene3D" id="1.20.1250.20">
    <property type="entry name" value="MFS general substrate transporter like domains"/>
    <property type="match status" value="1"/>
</dbReference>
<proteinExistence type="inferred from homology"/>
<dbReference type="NCBIfam" id="TIGR00879">
    <property type="entry name" value="SP"/>
    <property type="match status" value="1"/>
</dbReference>
<evidence type="ECO:0000256" key="11">
    <source>
        <dbReference type="ARBA" id="ARBA00044668"/>
    </source>
</evidence>
<comment type="caution">
    <text evidence="17">The sequence shown here is derived from an EMBL/GenBank/DDBJ whole genome shotgun (WGS) entry which is preliminary data.</text>
</comment>
<gene>
    <name evidence="17" type="ORF">Poli38472_007863</name>
</gene>
<feature type="transmembrane region" description="Helical" evidence="15">
    <location>
        <begin position="94"/>
        <end position="113"/>
    </location>
</feature>
<dbReference type="PROSITE" id="PS00217">
    <property type="entry name" value="SUGAR_TRANSPORT_2"/>
    <property type="match status" value="1"/>
</dbReference>
<keyword evidence="18" id="KW-1185">Reference proteome</keyword>
<dbReference type="PRINTS" id="PR00171">
    <property type="entry name" value="SUGRTRNSPORT"/>
</dbReference>
<dbReference type="InterPro" id="IPR005829">
    <property type="entry name" value="Sugar_transporter_CS"/>
</dbReference>
<dbReference type="InterPro" id="IPR005828">
    <property type="entry name" value="MFS_sugar_transport-like"/>
</dbReference>
<comment type="similarity">
    <text evidence="14">Belongs to the major facilitator superfamily. Sugar transporter (TC 2.A.1.1) family.</text>
</comment>
<feature type="transmembrane region" description="Helical" evidence="15">
    <location>
        <begin position="366"/>
        <end position="385"/>
    </location>
</feature>
<protein>
    <recommendedName>
        <fullName evidence="13">Hexose transporter 1</fullName>
    </recommendedName>
</protein>
<comment type="catalytic activity">
    <reaction evidence="7">
        <text>D-galactose(in) = D-galactose(out)</text>
        <dbReference type="Rhea" id="RHEA:34915"/>
        <dbReference type="ChEBI" id="CHEBI:4139"/>
    </reaction>
    <physiologicalReaction direction="right-to-left" evidence="7">
        <dbReference type="Rhea" id="RHEA:34917"/>
    </physiologicalReaction>
</comment>
<accession>A0A8K1FMF5</accession>
<evidence type="ECO:0000256" key="8">
    <source>
        <dbReference type="ARBA" id="ARBA00044648"/>
    </source>
</evidence>
<keyword evidence="5 15" id="KW-1133">Transmembrane helix</keyword>
<feature type="transmembrane region" description="Helical" evidence="15">
    <location>
        <begin position="428"/>
        <end position="447"/>
    </location>
</feature>